<protein>
    <submittedName>
        <fullName evidence="2">Uncharacterized protein</fullName>
    </submittedName>
</protein>
<keyword evidence="3" id="KW-1185">Reference proteome</keyword>
<accession>A0AAD5M6K5</accession>
<evidence type="ECO:0000313" key="2">
    <source>
        <dbReference type="EMBL" id="KAJ1350868.1"/>
    </source>
</evidence>
<proteinExistence type="predicted"/>
<name>A0AAD5M6K5_PARTN</name>
<evidence type="ECO:0000313" key="3">
    <source>
        <dbReference type="Proteomes" id="UP001196413"/>
    </source>
</evidence>
<dbReference type="EMBL" id="JAHQIW010000957">
    <property type="protein sequence ID" value="KAJ1350868.1"/>
    <property type="molecule type" value="Genomic_DNA"/>
</dbReference>
<comment type="caution">
    <text evidence="2">The sequence shown here is derived from an EMBL/GenBank/DDBJ whole genome shotgun (WGS) entry which is preliminary data.</text>
</comment>
<feature type="compositionally biased region" description="Basic and acidic residues" evidence="1">
    <location>
        <begin position="28"/>
        <end position="39"/>
    </location>
</feature>
<reference evidence="2" key="1">
    <citation type="submission" date="2021-06" db="EMBL/GenBank/DDBJ databases">
        <title>Parelaphostrongylus tenuis whole genome reference sequence.</title>
        <authorList>
            <person name="Garwood T.J."/>
            <person name="Larsen P.A."/>
            <person name="Fountain-Jones N.M."/>
            <person name="Garbe J.R."/>
            <person name="Macchietto M.G."/>
            <person name="Kania S.A."/>
            <person name="Gerhold R.W."/>
            <person name="Richards J.E."/>
            <person name="Wolf T.M."/>
        </authorList>
    </citation>
    <scope>NUCLEOTIDE SEQUENCE</scope>
    <source>
        <strain evidence="2">MNPRO001-30</strain>
        <tissue evidence="2">Meninges</tissue>
    </source>
</reference>
<dbReference type="Proteomes" id="UP001196413">
    <property type="component" value="Unassembled WGS sequence"/>
</dbReference>
<gene>
    <name evidence="2" type="ORF">KIN20_006774</name>
</gene>
<dbReference type="AlphaFoldDB" id="A0AAD5M6K5"/>
<sequence>MVGDFAATKRTPDYTPSSACEEDSSSTKLEKKNSNEARRHSLIISVGTQEIPKLGRQRSESMGVRPKALDAKIYNKATRR</sequence>
<organism evidence="2 3">
    <name type="scientific">Parelaphostrongylus tenuis</name>
    <name type="common">Meningeal worm</name>
    <dbReference type="NCBI Taxonomy" id="148309"/>
    <lineage>
        <taxon>Eukaryota</taxon>
        <taxon>Metazoa</taxon>
        <taxon>Ecdysozoa</taxon>
        <taxon>Nematoda</taxon>
        <taxon>Chromadorea</taxon>
        <taxon>Rhabditida</taxon>
        <taxon>Rhabditina</taxon>
        <taxon>Rhabditomorpha</taxon>
        <taxon>Strongyloidea</taxon>
        <taxon>Metastrongylidae</taxon>
        <taxon>Parelaphostrongylus</taxon>
    </lineage>
</organism>
<evidence type="ECO:0000256" key="1">
    <source>
        <dbReference type="SAM" id="MobiDB-lite"/>
    </source>
</evidence>
<feature type="region of interest" description="Disordered" evidence="1">
    <location>
        <begin position="1"/>
        <end position="67"/>
    </location>
</feature>